<dbReference type="PANTHER" id="PTHR11690:SF157">
    <property type="entry name" value="PICKPOCKET 15"/>
    <property type="match status" value="1"/>
</dbReference>
<dbReference type="InterPro" id="IPR001873">
    <property type="entry name" value="ENaC"/>
</dbReference>
<dbReference type="GO" id="GO:0015280">
    <property type="term" value="F:ligand-gated sodium channel activity"/>
    <property type="evidence" value="ECO:0007669"/>
    <property type="project" value="TreeGrafter"/>
</dbReference>
<name>A0A7R8V4A0_HERIL</name>
<dbReference type="GO" id="GO:0005886">
    <property type="term" value="C:plasma membrane"/>
    <property type="evidence" value="ECO:0007669"/>
    <property type="project" value="TreeGrafter"/>
</dbReference>
<dbReference type="FunCoup" id="A0A7R8V4A0">
    <property type="interactions" value="2"/>
</dbReference>
<evidence type="ECO:0000256" key="9">
    <source>
        <dbReference type="ARBA" id="ARBA00023136"/>
    </source>
</evidence>
<evidence type="ECO:0008006" key="15">
    <source>
        <dbReference type="Google" id="ProtNLM"/>
    </source>
</evidence>
<evidence type="ECO:0000256" key="12">
    <source>
        <dbReference type="RuleBase" id="RU000679"/>
    </source>
</evidence>
<evidence type="ECO:0000256" key="10">
    <source>
        <dbReference type="ARBA" id="ARBA00023201"/>
    </source>
</evidence>
<keyword evidence="7" id="KW-0915">Sodium</keyword>
<evidence type="ECO:0000313" key="13">
    <source>
        <dbReference type="EMBL" id="CAD7092413.1"/>
    </source>
</evidence>
<keyword evidence="11 12" id="KW-0407">Ion channel</keyword>
<evidence type="ECO:0000256" key="5">
    <source>
        <dbReference type="ARBA" id="ARBA00022692"/>
    </source>
</evidence>
<dbReference type="EMBL" id="LR899014">
    <property type="protein sequence ID" value="CAD7092413.1"/>
    <property type="molecule type" value="Genomic_DNA"/>
</dbReference>
<dbReference type="InParanoid" id="A0A7R8V4A0"/>
<keyword evidence="3 12" id="KW-0813">Transport</keyword>
<dbReference type="OrthoDB" id="5874059at2759"/>
<evidence type="ECO:0000256" key="8">
    <source>
        <dbReference type="ARBA" id="ARBA00023065"/>
    </source>
</evidence>
<evidence type="ECO:0000256" key="11">
    <source>
        <dbReference type="ARBA" id="ARBA00023303"/>
    </source>
</evidence>
<dbReference type="Pfam" id="PF00858">
    <property type="entry name" value="ASC"/>
    <property type="match status" value="1"/>
</dbReference>
<sequence length="448" mass="51848">MVNKQTCEPTLPRFSDMVTKLTQPVSALGRSSLLEKIPSVFDNVAHSLFVVLDNDYAEKMSKTLKHLEQNDIANCNFDSNYRKETNATNSIYRPKPTSTMHSLRKPFRKITAILKDYCLNSSLAGVKYIADDRYHPGERLFWLICVLASSFGSYYLISEYHYEFESGAMSIVDEGLDRSMTSINLPSVAICEIGYSRQLYPKLTEIVDNLIGNSSSEEQNDIEEFLIRLIFQNQYSAGSLSPYCSICDDCVQCPTKDYQKYADMVRLSCKDLFVSCIWNDKEFDCCKYFLPMKTTEGGCFMINSIQKTTRDSDNWLPMKVDAGLPKLKLKIRNAFSAFIINKEDIPHIIPMAWEFSLQEPGSHDFISLRLQHMHNDVEVRTISPDYRRCIFPWEKHFDGPFKLYSYSVCVAECQRDAQIRYCNCTHHNLHYECKWKDSKEVEPYSFTF</sequence>
<protein>
    <recommendedName>
        <fullName evidence="15">Sodium channel protein Nach</fullName>
    </recommendedName>
</protein>
<dbReference type="PANTHER" id="PTHR11690">
    <property type="entry name" value="AMILORIDE-SENSITIVE SODIUM CHANNEL-RELATED"/>
    <property type="match status" value="1"/>
</dbReference>
<accession>A0A7R8V4A0</accession>
<reference evidence="13 14" key="1">
    <citation type="submission" date="2020-11" db="EMBL/GenBank/DDBJ databases">
        <authorList>
            <person name="Wallbank WR R."/>
            <person name="Pardo Diaz C."/>
            <person name="Kozak K."/>
            <person name="Martin S."/>
            <person name="Jiggins C."/>
            <person name="Moest M."/>
            <person name="Warren A I."/>
            <person name="Generalovic N T."/>
            <person name="Byers J.R.P. K."/>
            <person name="Montejo-Kovacevich G."/>
            <person name="Yen C E."/>
        </authorList>
    </citation>
    <scope>NUCLEOTIDE SEQUENCE [LARGE SCALE GENOMIC DNA]</scope>
</reference>
<keyword evidence="5 12" id="KW-0812">Transmembrane</keyword>
<evidence type="ECO:0000256" key="2">
    <source>
        <dbReference type="ARBA" id="ARBA00007193"/>
    </source>
</evidence>
<dbReference type="AlphaFoldDB" id="A0A7R8V4A0"/>
<keyword evidence="14" id="KW-1185">Reference proteome</keyword>
<comment type="subcellular location">
    <subcellularLocation>
        <location evidence="1">Membrane</location>
        <topology evidence="1">Multi-pass membrane protein</topology>
    </subcellularLocation>
</comment>
<keyword evidence="4 12" id="KW-0894">Sodium channel</keyword>
<proteinExistence type="inferred from homology"/>
<dbReference type="Proteomes" id="UP000594454">
    <property type="component" value="Chromosome 6"/>
</dbReference>
<evidence type="ECO:0000313" key="14">
    <source>
        <dbReference type="Proteomes" id="UP000594454"/>
    </source>
</evidence>
<organism evidence="13 14">
    <name type="scientific">Hermetia illucens</name>
    <name type="common">Black soldier fly</name>
    <dbReference type="NCBI Taxonomy" id="343691"/>
    <lineage>
        <taxon>Eukaryota</taxon>
        <taxon>Metazoa</taxon>
        <taxon>Ecdysozoa</taxon>
        <taxon>Arthropoda</taxon>
        <taxon>Hexapoda</taxon>
        <taxon>Insecta</taxon>
        <taxon>Pterygota</taxon>
        <taxon>Neoptera</taxon>
        <taxon>Endopterygota</taxon>
        <taxon>Diptera</taxon>
        <taxon>Brachycera</taxon>
        <taxon>Stratiomyomorpha</taxon>
        <taxon>Stratiomyidae</taxon>
        <taxon>Hermetiinae</taxon>
        <taxon>Hermetia</taxon>
    </lineage>
</organism>
<evidence type="ECO:0000256" key="6">
    <source>
        <dbReference type="ARBA" id="ARBA00022989"/>
    </source>
</evidence>
<keyword evidence="9" id="KW-0472">Membrane</keyword>
<keyword evidence="8 12" id="KW-0406">Ion transport</keyword>
<comment type="similarity">
    <text evidence="2 12">Belongs to the amiloride-sensitive sodium channel (TC 1.A.6) family.</text>
</comment>
<dbReference type="Gene3D" id="2.60.470.10">
    <property type="entry name" value="Acid-sensing ion channels like domains"/>
    <property type="match status" value="1"/>
</dbReference>
<keyword evidence="10 12" id="KW-0739">Sodium transport</keyword>
<evidence type="ECO:0000256" key="1">
    <source>
        <dbReference type="ARBA" id="ARBA00004141"/>
    </source>
</evidence>
<evidence type="ECO:0000256" key="3">
    <source>
        <dbReference type="ARBA" id="ARBA00022448"/>
    </source>
</evidence>
<evidence type="ECO:0000256" key="4">
    <source>
        <dbReference type="ARBA" id="ARBA00022461"/>
    </source>
</evidence>
<evidence type="ECO:0000256" key="7">
    <source>
        <dbReference type="ARBA" id="ARBA00023053"/>
    </source>
</evidence>
<gene>
    <name evidence="13" type="ORF">HERILL_LOCUS14773</name>
</gene>
<keyword evidence="6" id="KW-1133">Transmembrane helix</keyword>